<comment type="subcellular location">
    <subcellularLocation>
        <location evidence="7">Mitochondrion inner membrane</location>
    </subcellularLocation>
    <subcellularLocation>
        <location evidence="1">Mitochondrion membrane</location>
    </subcellularLocation>
</comment>
<accession>T1KBA0</accession>
<dbReference type="HOGENOM" id="CLU_1416841_0_0_1"/>
<dbReference type="OrthoDB" id="5973346at2759"/>
<evidence type="ECO:0000256" key="3">
    <source>
        <dbReference type="ARBA" id="ARBA00022692"/>
    </source>
</evidence>
<evidence type="ECO:0000256" key="2">
    <source>
        <dbReference type="ARBA" id="ARBA00010904"/>
    </source>
</evidence>
<evidence type="ECO:0000256" key="1">
    <source>
        <dbReference type="ARBA" id="ARBA00004325"/>
    </source>
</evidence>
<comment type="similarity">
    <text evidence="2">Belongs to the apolipoprotein O/MICOS complex subunit Mic27 family.</text>
</comment>
<dbReference type="EMBL" id="CAEY01001946">
    <property type="status" value="NOT_ANNOTATED_CDS"/>
    <property type="molecule type" value="Genomic_DNA"/>
</dbReference>
<dbReference type="InterPro" id="IPR033182">
    <property type="entry name" value="MIC26/MIC27_animal"/>
</dbReference>
<dbReference type="Pfam" id="PF09769">
    <property type="entry name" value="ApoO"/>
    <property type="match status" value="1"/>
</dbReference>
<evidence type="ECO:0000313" key="8">
    <source>
        <dbReference type="EnsemblMetazoa" id="tetur08g03350.1"/>
    </source>
</evidence>
<evidence type="ECO:0000256" key="4">
    <source>
        <dbReference type="ARBA" id="ARBA00022989"/>
    </source>
</evidence>
<sequence>MTCDNQESTNKPCCKNKQVKMVTISELPLYGNPYPPADKIDSGERGMIEESIGAMRMAIKDNLKFLDGFTTRAKEIIDTAKAHSMTTIDYITDEENTVPKALAISGSGLFGLLLASRRGLFKKLLYTTTGAGVMTGVCYPKQSGEMLSVAGYIVKNKGFPLVNEYTGIDLNQYFNKDNEKDKDEKKGKDHQS</sequence>
<dbReference type="GO" id="GO:0042407">
    <property type="term" value="P:cristae formation"/>
    <property type="evidence" value="ECO:0007669"/>
    <property type="project" value="InterPro"/>
</dbReference>
<keyword evidence="3" id="KW-0812">Transmembrane</keyword>
<dbReference type="OMA" id="NISEWQD"/>
<dbReference type="eggNOG" id="KOG4798">
    <property type="taxonomic scope" value="Eukaryota"/>
</dbReference>
<gene>
    <name evidence="8" type="primary">107362552</name>
</gene>
<evidence type="ECO:0000256" key="7">
    <source>
        <dbReference type="RuleBase" id="RU363021"/>
    </source>
</evidence>
<dbReference type="GO" id="GO:0061617">
    <property type="term" value="C:MICOS complex"/>
    <property type="evidence" value="ECO:0007669"/>
    <property type="project" value="UniProtKB-UniRule"/>
</dbReference>
<dbReference type="Proteomes" id="UP000015104">
    <property type="component" value="Unassembled WGS sequence"/>
</dbReference>
<name>T1KBA0_TETUR</name>
<evidence type="ECO:0000256" key="6">
    <source>
        <dbReference type="ARBA" id="ARBA00023136"/>
    </source>
</evidence>
<dbReference type="AlphaFoldDB" id="T1KBA0"/>
<protein>
    <recommendedName>
        <fullName evidence="7">MICOS complex subunit</fullName>
    </recommendedName>
</protein>
<reference evidence="9" key="1">
    <citation type="submission" date="2011-08" db="EMBL/GenBank/DDBJ databases">
        <authorList>
            <person name="Rombauts S."/>
        </authorList>
    </citation>
    <scope>NUCLEOTIDE SEQUENCE</scope>
    <source>
        <strain evidence="9">London</strain>
    </source>
</reference>
<organism evidence="8 9">
    <name type="scientific">Tetranychus urticae</name>
    <name type="common">Two-spotted spider mite</name>
    <dbReference type="NCBI Taxonomy" id="32264"/>
    <lineage>
        <taxon>Eukaryota</taxon>
        <taxon>Metazoa</taxon>
        <taxon>Ecdysozoa</taxon>
        <taxon>Arthropoda</taxon>
        <taxon>Chelicerata</taxon>
        <taxon>Arachnida</taxon>
        <taxon>Acari</taxon>
        <taxon>Acariformes</taxon>
        <taxon>Trombidiformes</taxon>
        <taxon>Prostigmata</taxon>
        <taxon>Eleutherengona</taxon>
        <taxon>Raphignathae</taxon>
        <taxon>Tetranychoidea</taxon>
        <taxon>Tetranychidae</taxon>
        <taxon>Tetranychus</taxon>
    </lineage>
</organism>
<dbReference type="PANTHER" id="PTHR14564">
    <property type="entry name" value="MICOS COMPLEX SUBUNIT MIC26 / MIC27 FAMILY MEMBER"/>
    <property type="match status" value="1"/>
</dbReference>
<comment type="function">
    <text evidence="7">Component of the MICOS complex, a large protein complex of the mitochondrial inner membrane that plays crucial roles in the maintenance of crista junctions, inner membrane architecture, and formation of contact sites to the outer membrane.</text>
</comment>
<keyword evidence="7" id="KW-0999">Mitochondrion inner membrane</keyword>
<dbReference type="EnsemblMetazoa" id="tetur08g03350.1">
    <property type="protein sequence ID" value="tetur08g03350.1"/>
    <property type="gene ID" value="tetur08g03350"/>
</dbReference>
<keyword evidence="4" id="KW-1133">Transmembrane helix</keyword>
<dbReference type="InterPro" id="IPR019166">
    <property type="entry name" value="MIC26/MIC27"/>
</dbReference>
<keyword evidence="6" id="KW-0472">Membrane</keyword>
<evidence type="ECO:0000256" key="5">
    <source>
        <dbReference type="ARBA" id="ARBA00023128"/>
    </source>
</evidence>
<keyword evidence="5 7" id="KW-0496">Mitochondrion</keyword>
<keyword evidence="9" id="KW-1185">Reference proteome</keyword>
<reference evidence="8" key="2">
    <citation type="submission" date="2015-06" db="UniProtKB">
        <authorList>
            <consortium name="EnsemblMetazoa"/>
        </authorList>
    </citation>
    <scope>IDENTIFICATION</scope>
</reference>
<proteinExistence type="inferred from homology"/>
<dbReference type="KEGG" id="tut:107362552"/>
<comment type="subunit">
    <text evidence="7">Component of the mitochondrial contact site and cristae organizing system (MICOS) complex.</text>
</comment>
<dbReference type="STRING" id="32264.T1KBA0"/>
<evidence type="ECO:0000313" key="9">
    <source>
        <dbReference type="Proteomes" id="UP000015104"/>
    </source>
</evidence>